<dbReference type="Proteomes" id="UP001324634">
    <property type="component" value="Chromosome"/>
</dbReference>
<keyword evidence="2" id="KW-1185">Reference proteome</keyword>
<evidence type="ECO:0000313" key="2">
    <source>
        <dbReference type="Proteomes" id="UP001324634"/>
    </source>
</evidence>
<proteinExistence type="predicted"/>
<accession>A0AAX4HV80</accession>
<reference evidence="1 2" key="1">
    <citation type="submission" date="2023-11" db="EMBL/GenBank/DDBJ databases">
        <title>Peredibacter starrii A3.12.</title>
        <authorList>
            <person name="Mitchell R.J."/>
        </authorList>
    </citation>
    <scope>NUCLEOTIDE SEQUENCE [LARGE SCALE GENOMIC DNA]</scope>
    <source>
        <strain evidence="1 2">A3.12</strain>
    </source>
</reference>
<name>A0AAX4HV80_9BACT</name>
<dbReference type="EMBL" id="CP139487">
    <property type="protein sequence ID" value="WPU66993.1"/>
    <property type="molecule type" value="Genomic_DNA"/>
</dbReference>
<gene>
    <name evidence="1" type="ORF">SOO65_09540</name>
</gene>
<evidence type="ECO:0000313" key="1">
    <source>
        <dbReference type="EMBL" id="WPU66993.1"/>
    </source>
</evidence>
<organism evidence="1 2">
    <name type="scientific">Peredibacter starrii</name>
    <dbReference type="NCBI Taxonomy" id="28202"/>
    <lineage>
        <taxon>Bacteria</taxon>
        <taxon>Pseudomonadati</taxon>
        <taxon>Bdellovibrionota</taxon>
        <taxon>Bacteriovoracia</taxon>
        <taxon>Bacteriovoracales</taxon>
        <taxon>Bacteriovoracaceae</taxon>
        <taxon>Peredibacter</taxon>
    </lineage>
</organism>
<dbReference type="RefSeq" id="WP_321399749.1">
    <property type="nucleotide sequence ID" value="NZ_CP139487.1"/>
</dbReference>
<dbReference type="KEGG" id="psti:SOO65_09540"/>
<sequence length="66" mass="7725">MKKDMKKMITKGASKLTDKMDIGWFKKKMVKAYLKSPPKIQYALAKFGVKQVVNKKKVELEELIRH</sequence>
<protein>
    <submittedName>
        <fullName evidence="1">Uncharacterized protein</fullName>
    </submittedName>
</protein>
<dbReference type="AlphaFoldDB" id="A0AAX4HV80"/>